<dbReference type="InterPro" id="IPR002223">
    <property type="entry name" value="Kunitz_BPTI"/>
</dbReference>
<comment type="caution">
    <text evidence="3">The sequence shown here is derived from an EMBL/GenBank/DDBJ whole genome shotgun (WGS) entry which is preliminary data.</text>
</comment>
<reference evidence="3" key="1">
    <citation type="submission" date="2021-09" db="EMBL/GenBank/DDBJ databases">
        <authorList>
            <person name="Martin H S."/>
        </authorList>
    </citation>
    <scope>NUCLEOTIDE SEQUENCE</scope>
</reference>
<protein>
    <submittedName>
        <fullName evidence="3">(African queen) hypothetical protein</fullName>
    </submittedName>
</protein>
<evidence type="ECO:0000256" key="1">
    <source>
        <dbReference type="SAM" id="MobiDB-lite"/>
    </source>
</evidence>
<feature type="domain" description="BPTI/Kunitz inhibitor" evidence="2">
    <location>
        <begin position="5"/>
        <end position="55"/>
    </location>
</feature>
<dbReference type="EMBL" id="CAKASE010000083">
    <property type="protein sequence ID" value="CAG9585781.1"/>
    <property type="molecule type" value="Genomic_DNA"/>
</dbReference>
<evidence type="ECO:0000313" key="4">
    <source>
        <dbReference type="Proteomes" id="UP000789524"/>
    </source>
</evidence>
<dbReference type="PROSITE" id="PS50279">
    <property type="entry name" value="BPTI_KUNITZ_2"/>
    <property type="match status" value="1"/>
</dbReference>
<evidence type="ECO:0000259" key="2">
    <source>
        <dbReference type="PROSITE" id="PS50279"/>
    </source>
</evidence>
<dbReference type="SUPFAM" id="SSF57362">
    <property type="entry name" value="BPTI-like"/>
    <property type="match status" value="2"/>
</dbReference>
<gene>
    <name evidence="3" type="ORF">DCHRY22_LOCUS16123</name>
</gene>
<proteinExistence type="predicted"/>
<dbReference type="Gene3D" id="4.10.410.10">
    <property type="entry name" value="Pancreatic trypsin inhibitor Kunitz domain"/>
    <property type="match status" value="1"/>
</dbReference>
<name>A0A8J2RB03_9NEOP</name>
<feature type="compositionally biased region" description="Polar residues" evidence="1">
    <location>
        <begin position="207"/>
        <end position="220"/>
    </location>
</feature>
<keyword evidence="4" id="KW-1185">Reference proteome</keyword>
<dbReference type="OrthoDB" id="7462020at2759"/>
<evidence type="ECO:0000313" key="3">
    <source>
        <dbReference type="EMBL" id="CAG9585781.1"/>
    </source>
</evidence>
<organism evidence="3 4">
    <name type="scientific">Danaus chrysippus</name>
    <name type="common">African queen</name>
    <dbReference type="NCBI Taxonomy" id="151541"/>
    <lineage>
        <taxon>Eukaryota</taxon>
        <taxon>Metazoa</taxon>
        <taxon>Ecdysozoa</taxon>
        <taxon>Arthropoda</taxon>
        <taxon>Hexapoda</taxon>
        <taxon>Insecta</taxon>
        <taxon>Pterygota</taxon>
        <taxon>Neoptera</taxon>
        <taxon>Endopterygota</taxon>
        <taxon>Lepidoptera</taxon>
        <taxon>Glossata</taxon>
        <taxon>Ditrysia</taxon>
        <taxon>Papilionoidea</taxon>
        <taxon>Nymphalidae</taxon>
        <taxon>Danainae</taxon>
        <taxon>Danaini</taxon>
        <taxon>Danaina</taxon>
        <taxon>Danaus</taxon>
        <taxon>Anosia</taxon>
    </lineage>
</organism>
<dbReference type="GO" id="GO:0004867">
    <property type="term" value="F:serine-type endopeptidase inhibitor activity"/>
    <property type="evidence" value="ECO:0007669"/>
    <property type="project" value="InterPro"/>
</dbReference>
<accession>A0A8J2RB03</accession>
<feature type="compositionally biased region" description="Polar residues" evidence="1">
    <location>
        <begin position="155"/>
        <end position="195"/>
    </location>
</feature>
<dbReference type="InterPro" id="IPR036880">
    <property type="entry name" value="Kunitz_BPTI_sf"/>
</dbReference>
<dbReference type="AlphaFoldDB" id="A0A8J2RB03"/>
<dbReference type="Proteomes" id="UP000789524">
    <property type="component" value="Unassembled WGS sequence"/>
</dbReference>
<sequence>MPLYCMEKLNTSDCKQTPKNVFSYYKPGSRCEIEVWRGCPSSNKFDTEEECSETCIYRNVDLEIKTKDKLNDKCLSTPELTDCDEKMHNVFKYDSLLRDCVEISTSCKSPNVFEEKLDCIEKCVRELSWEEKLKLTSERQIKELDSILENLFNQTNIDGDGSQSVESTDTGNSSHTGTPSLANSTNDNDKTQATNPGEKLKGDGKTDNTIGLNNTITTVEGNGKITDGQNTNEIENSTDKTTRVSGTVPFVEIK</sequence>
<feature type="region of interest" description="Disordered" evidence="1">
    <location>
        <begin position="155"/>
        <end position="254"/>
    </location>
</feature>